<dbReference type="Proteomes" id="UP001220010">
    <property type="component" value="Unassembled WGS sequence"/>
</dbReference>
<comment type="similarity">
    <text evidence="1">Belongs to the isocitrate and isopropylmalate dehydrogenases family.</text>
</comment>
<dbReference type="SUPFAM" id="SSF53659">
    <property type="entry name" value="Isocitrate/Isopropylmalate dehydrogenase-like"/>
    <property type="match status" value="1"/>
</dbReference>
<dbReference type="Gene3D" id="3.40.718.10">
    <property type="entry name" value="Isopropylmalate Dehydrogenase"/>
    <property type="match status" value="1"/>
</dbReference>
<reference evidence="4 5" key="1">
    <citation type="submission" date="2023-03" db="EMBL/GenBank/DDBJ databases">
        <title>WGS of Methanotrichaceae archaeon Mx.</title>
        <authorList>
            <person name="Sorokin D.Y."/>
            <person name="Merkel A.Y."/>
        </authorList>
    </citation>
    <scope>NUCLEOTIDE SEQUENCE [LARGE SCALE GENOMIC DNA]</scope>
    <source>
        <strain evidence="4 5">Mx</strain>
    </source>
</reference>
<accession>A0ABT5XAB5</accession>
<proteinExistence type="inferred from homology"/>
<dbReference type="PANTHER" id="PTHR11835:SF34">
    <property type="entry name" value="ISOCITRATE DEHYDROGENASE [NAD] SUBUNIT ALPHA, MITOCHONDRIAL"/>
    <property type="match status" value="1"/>
</dbReference>
<comment type="caution">
    <text evidence="4">The sequence shown here is derived from an EMBL/GenBank/DDBJ whole genome shotgun (WGS) entry which is preliminary data.</text>
</comment>
<dbReference type="EMBL" id="JARFPK010000052">
    <property type="protein sequence ID" value="MDF0591637.1"/>
    <property type="molecule type" value="Genomic_DNA"/>
</dbReference>
<dbReference type="InterPro" id="IPR024084">
    <property type="entry name" value="IsoPropMal-DH-like_dom"/>
</dbReference>
<evidence type="ECO:0000256" key="1">
    <source>
        <dbReference type="ARBA" id="ARBA00007769"/>
    </source>
</evidence>
<evidence type="ECO:0000259" key="3">
    <source>
        <dbReference type="SMART" id="SM01329"/>
    </source>
</evidence>
<protein>
    <submittedName>
        <fullName evidence="4">Isocitrate/isopropylmalate dehydrogenase family protein</fullName>
    </submittedName>
</protein>
<gene>
    <name evidence="4" type="ORF">P0O15_10755</name>
</gene>
<dbReference type="InterPro" id="IPR019818">
    <property type="entry name" value="IsoCit/isopropylmalate_DH_CS"/>
</dbReference>
<sequence>MSWRGAEKRVALVKGDGVGPEVIDATLAVLEAVGASLELVPIDIGYGRWKRTGVAMAGEDLETIRSCHCVLFGAITTPPDPDYRSVLIALRRGLDLYANIRPFSAEGIDLVIVRENTEGMYSGVEKLDEEEATTLRVITRRGSLRIAEKASQIASEREKVTIVHKSNVLKSDILFLRICQETARRWDVPFDDMLVDAAGYNLVINPGRFDVMVTTNLFGDILSDVAAGVIGGLGLCPSANLGDRYALFEPIHGSAPDIAGKGIANPVGAIRSAAMMMEWFGDLEKARMIEEAVGWTLAHGVTTPDLGGLSSTKEVSEAVAKRLLI</sequence>
<dbReference type="SMART" id="SM01329">
    <property type="entry name" value="Iso_dh"/>
    <property type="match status" value="1"/>
</dbReference>
<feature type="domain" description="Isopropylmalate dehydrogenase-like" evidence="3">
    <location>
        <begin position="9"/>
        <end position="319"/>
    </location>
</feature>
<name>A0ABT5XAB5_9EURY</name>
<evidence type="ECO:0000256" key="2">
    <source>
        <dbReference type="ARBA" id="ARBA00023002"/>
    </source>
</evidence>
<dbReference type="PROSITE" id="PS00470">
    <property type="entry name" value="IDH_IMDH"/>
    <property type="match status" value="1"/>
</dbReference>
<dbReference type="PANTHER" id="PTHR11835">
    <property type="entry name" value="DECARBOXYLATING DEHYDROGENASES-ISOCITRATE, ISOPROPYLMALATE, TARTRATE"/>
    <property type="match status" value="1"/>
</dbReference>
<keyword evidence="2" id="KW-0560">Oxidoreductase</keyword>
<evidence type="ECO:0000313" key="5">
    <source>
        <dbReference type="Proteomes" id="UP001220010"/>
    </source>
</evidence>
<keyword evidence="5" id="KW-1185">Reference proteome</keyword>
<organism evidence="4 5">
    <name type="scientific">Candidatus Methanocrinis natronophilus</name>
    <dbReference type="NCBI Taxonomy" id="3033396"/>
    <lineage>
        <taxon>Archaea</taxon>
        <taxon>Methanobacteriati</taxon>
        <taxon>Methanobacteriota</taxon>
        <taxon>Stenosarchaea group</taxon>
        <taxon>Methanomicrobia</taxon>
        <taxon>Methanotrichales</taxon>
        <taxon>Methanotrichaceae</taxon>
        <taxon>Methanocrinis</taxon>
    </lineage>
</organism>
<dbReference type="RefSeq" id="WP_316967364.1">
    <property type="nucleotide sequence ID" value="NZ_JARFPK010000052.1"/>
</dbReference>
<evidence type="ECO:0000313" key="4">
    <source>
        <dbReference type="EMBL" id="MDF0591637.1"/>
    </source>
</evidence>
<dbReference type="Pfam" id="PF00180">
    <property type="entry name" value="Iso_dh"/>
    <property type="match status" value="1"/>
</dbReference>